<accession>A0ABR7EG11</accession>
<evidence type="ECO:0000313" key="3">
    <source>
        <dbReference type="Proteomes" id="UP000606889"/>
    </source>
</evidence>
<dbReference type="RefSeq" id="WP_186858193.1">
    <property type="nucleotide sequence ID" value="NZ_JACOON010000005.1"/>
</dbReference>
<organism evidence="2 3">
    <name type="scientific">Christensenella tenuis</name>
    <dbReference type="NCBI Taxonomy" id="2763033"/>
    <lineage>
        <taxon>Bacteria</taxon>
        <taxon>Bacillati</taxon>
        <taxon>Bacillota</taxon>
        <taxon>Clostridia</taxon>
        <taxon>Christensenellales</taxon>
        <taxon>Christensenellaceae</taxon>
        <taxon>Christensenella</taxon>
    </lineage>
</organism>
<dbReference type="PANTHER" id="PTHR31435:SF10">
    <property type="entry name" value="BSR4717 PROTEIN"/>
    <property type="match status" value="1"/>
</dbReference>
<evidence type="ECO:0000313" key="2">
    <source>
        <dbReference type="EMBL" id="MBC5648697.1"/>
    </source>
</evidence>
<dbReference type="InterPro" id="IPR031165">
    <property type="entry name" value="GNAT_YJDJ"/>
</dbReference>
<reference evidence="2 3" key="1">
    <citation type="submission" date="2020-08" db="EMBL/GenBank/DDBJ databases">
        <title>Genome public.</title>
        <authorList>
            <person name="Liu C."/>
            <person name="Sun Q."/>
        </authorList>
    </citation>
    <scope>NUCLEOTIDE SEQUENCE [LARGE SCALE GENOMIC DNA]</scope>
    <source>
        <strain evidence="2 3">NSJ-35</strain>
    </source>
</reference>
<dbReference type="Proteomes" id="UP000606889">
    <property type="component" value="Unassembled WGS sequence"/>
</dbReference>
<dbReference type="Gene3D" id="3.40.630.30">
    <property type="match status" value="1"/>
</dbReference>
<dbReference type="PROSITE" id="PS51729">
    <property type="entry name" value="GNAT_YJDJ"/>
    <property type="match status" value="1"/>
</dbReference>
<sequence length="97" mass="10819">MIFQYEEERIYAEDENGTLLAEITFPEAADGKVDINHTFVAPSLRGQGVAGELVRAALQQIAETGKQPLATCPYAAQWFENHPEELKNLFGSMEKSF</sequence>
<comment type="caution">
    <text evidence="2">The sequence shown here is derived from an EMBL/GenBank/DDBJ whole genome shotgun (WGS) entry which is preliminary data.</text>
</comment>
<proteinExistence type="predicted"/>
<feature type="domain" description="N-acetyltransferase" evidence="1">
    <location>
        <begin position="2"/>
        <end position="91"/>
    </location>
</feature>
<dbReference type="InterPro" id="IPR045057">
    <property type="entry name" value="Gcn5-rel_NAT"/>
</dbReference>
<keyword evidence="3" id="KW-1185">Reference proteome</keyword>
<dbReference type="SUPFAM" id="SSF55729">
    <property type="entry name" value="Acyl-CoA N-acyltransferases (Nat)"/>
    <property type="match status" value="1"/>
</dbReference>
<evidence type="ECO:0000259" key="1">
    <source>
        <dbReference type="PROSITE" id="PS51729"/>
    </source>
</evidence>
<dbReference type="Pfam" id="PF14542">
    <property type="entry name" value="Acetyltransf_CG"/>
    <property type="match status" value="1"/>
</dbReference>
<dbReference type="EMBL" id="JACOON010000005">
    <property type="protein sequence ID" value="MBC5648697.1"/>
    <property type="molecule type" value="Genomic_DNA"/>
</dbReference>
<dbReference type="CDD" id="cd04301">
    <property type="entry name" value="NAT_SF"/>
    <property type="match status" value="1"/>
</dbReference>
<gene>
    <name evidence="2" type="ORF">H8S18_10140</name>
</gene>
<protein>
    <submittedName>
        <fullName evidence="2">N-acetyltransferase</fullName>
    </submittedName>
</protein>
<dbReference type="InterPro" id="IPR016181">
    <property type="entry name" value="Acyl_CoA_acyltransferase"/>
</dbReference>
<name>A0ABR7EG11_9FIRM</name>
<dbReference type="PANTHER" id="PTHR31435">
    <property type="entry name" value="PROTEIN NATD1"/>
    <property type="match status" value="1"/>
</dbReference>